<reference evidence="2 3" key="1">
    <citation type="submission" date="2016-10" db="EMBL/GenBank/DDBJ databases">
        <authorList>
            <person name="de Groot N.N."/>
        </authorList>
    </citation>
    <scope>NUCLEOTIDE SEQUENCE [LARGE SCALE GENOMIC DNA]</scope>
    <source>
        <strain evidence="2 3">DSM 25294</strain>
    </source>
</reference>
<dbReference type="STRING" id="571298.SAMN04488026_102029"/>
<dbReference type="RefSeq" id="WP_093155534.1">
    <property type="nucleotide sequence ID" value="NZ_FNEK01000020.1"/>
</dbReference>
<feature type="compositionally biased region" description="Basic and acidic residues" evidence="1">
    <location>
        <begin position="71"/>
        <end position="89"/>
    </location>
</feature>
<sequence>MTERTVTPPRIPIDDKTPFRRRMWTEWLLAVDEEEREEWLNQFPPKVRDTWRHHMSNYKGKRSSTVPSPPEEPREFTSKELRKIDWDST</sequence>
<feature type="region of interest" description="Disordered" evidence="1">
    <location>
        <begin position="57"/>
        <end position="89"/>
    </location>
</feature>
<protein>
    <submittedName>
        <fullName evidence="2">Uncharacterized protein</fullName>
    </submittedName>
</protein>
<keyword evidence="3" id="KW-1185">Reference proteome</keyword>
<proteinExistence type="predicted"/>
<evidence type="ECO:0000313" key="2">
    <source>
        <dbReference type="EMBL" id="SDJ59026.1"/>
    </source>
</evidence>
<dbReference type="EMBL" id="FNEK01000020">
    <property type="protein sequence ID" value="SDJ59026.1"/>
    <property type="molecule type" value="Genomic_DNA"/>
</dbReference>
<dbReference type="Proteomes" id="UP000199382">
    <property type="component" value="Unassembled WGS sequence"/>
</dbReference>
<gene>
    <name evidence="2" type="ORF">SAMN04488026_102029</name>
</gene>
<evidence type="ECO:0000256" key="1">
    <source>
        <dbReference type="SAM" id="MobiDB-lite"/>
    </source>
</evidence>
<accession>A0A1G8UYU6</accession>
<name>A0A1G8UYU6_9RHOB</name>
<evidence type="ECO:0000313" key="3">
    <source>
        <dbReference type="Proteomes" id="UP000199382"/>
    </source>
</evidence>
<dbReference type="AlphaFoldDB" id="A0A1G8UYU6"/>
<organism evidence="2 3">
    <name type="scientific">Aliiruegeria lutimaris</name>
    <dbReference type="NCBI Taxonomy" id="571298"/>
    <lineage>
        <taxon>Bacteria</taxon>
        <taxon>Pseudomonadati</taxon>
        <taxon>Pseudomonadota</taxon>
        <taxon>Alphaproteobacteria</taxon>
        <taxon>Rhodobacterales</taxon>
        <taxon>Roseobacteraceae</taxon>
        <taxon>Aliiruegeria</taxon>
    </lineage>
</organism>